<keyword evidence="1 3" id="KW-0413">Isomerase</keyword>
<accession>A0ABR7GGH2</accession>
<dbReference type="GO" id="GO:0016853">
    <property type="term" value="F:isomerase activity"/>
    <property type="evidence" value="ECO:0007669"/>
    <property type="project" value="UniProtKB-KW"/>
</dbReference>
<reference evidence="3 4" key="1">
    <citation type="submission" date="2020-08" db="EMBL/GenBank/DDBJ databases">
        <title>Genome public.</title>
        <authorList>
            <person name="Liu C."/>
            <person name="Sun Q."/>
        </authorList>
    </citation>
    <scope>NUCLEOTIDE SEQUENCE [LARGE SCALE GENOMIC DNA]</scope>
    <source>
        <strain evidence="3 4">NSJ-9</strain>
    </source>
</reference>
<dbReference type="EMBL" id="JACOPG010000002">
    <property type="protein sequence ID" value="MBC5685896.1"/>
    <property type="molecule type" value="Genomic_DNA"/>
</dbReference>
<gene>
    <name evidence="3" type="ORF">H8R94_04645</name>
</gene>
<sequence length="447" mass="49314">MKKEFQIAYVPIGVPTFHLESAQKEFDKSVALIKSLTDACVFPKEMLLSIDLLDAFLEECQPDLVILQNITFANAAYASEVLKKLDCPILLWTLREPAIDGGRLRLNSLTGAYSAANAIKAFRKEPLNYIFGSPEEEEVRAKVGATIRAAKLKYDMRHLTVAAVGHTPQGFGFGRALDLEMLENFGASLESIEARELIDIAKGYSDEDVKDYLADAGERMCGLENTPEQNRKDFARLYRAYKEYVKDHHVGALASRCWPDFFTAFGTPVCAVLAMLNDLGVAASCEADTYGALSMYLGMQLTQQATFFGDPVSMDEKENTITFWHCGTAACSLAREDTGAKVDVHCNRKIGPTLDFGCKPCKEVTIFRIGKDSDGGFRFFIAGGEALDKPKQFNGTSLVVKTNADAKTIVYESVEAGWEPHFVVAYGNVAAELEILAGMLNMEVQRY</sequence>
<organism evidence="3 4">
    <name type="scientific">Roseburia lenta</name>
    <dbReference type="NCBI Taxonomy" id="2763061"/>
    <lineage>
        <taxon>Bacteria</taxon>
        <taxon>Bacillati</taxon>
        <taxon>Bacillota</taxon>
        <taxon>Clostridia</taxon>
        <taxon>Lachnospirales</taxon>
        <taxon>Lachnospiraceae</taxon>
        <taxon>Roseburia</taxon>
    </lineage>
</organism>
<evidence type="ECO:0000256" key="2">
    <source>
        <dbReference type="ARBA" id="ARBA00023277"/>
    </source>
</evidence>
<protein>
    <submittedName>
        <fullName evidence="3">Fucose isomerase</fullName>
    </submittedName>
</protein>
<evidence type="ECO:0000313" key="3">
    <source>
        <dbReference type="EMBL" id="MBC5685896.1"/>
    </source>
</evidence>
<comment type="caution">
    <text evidence="3">The sequence shown here is derived from an EMBL/GenBank/DDBJ whole genome shotgun (WGS) entry which is preliminary data.</text>
</comment>
<dbReference type="Proteomes" id="UP000643810">
    <property type="component" value="Unassembled WGS sequence"/>
</dbReference>
<dbReference type="SUPFAM" id="SSF53743">
    <property type="entry name" value="FucI/AraA N-terminal and middle domains"/>
    <property type="match status" value="1"/>
</dbReference>
<proteinExistence type="predicted"/>
<dbReference type="PANTHER" id="PTHR36120">
    <property type="entry name" value="FUCOSE ISOMERASE"/>
    <property type="match status" value="1"/>
</dbReference>
<dbReference type="InterPro" id="IPR009015">
    <property type="entry name" value="Fucose_isomerase_N/cen_sf"/>
</dbReference>
<keyword evidence="4" id="KW-1185">Reference proteome</keyword>
<dbReference type="RefSeq" id="WP_186854030.1">
    <property type="nucleotide sequence ID" value="NZ_JACOPG010000002.1"/>
</dbReference>
<dbReference type="PANTHER" id="PTHR36120:SF1">
    <property type="entry name" value="L-FUCOSE ISOMERASE C-TERMINAL DOMAIN-CONTAINING PROTEIN"/>
    <property type="match status" value="1"/>
</dbReference>
<evidence type="ECO:0000313" key="4">
    <source>
        <dbReference type="Proteomes" id="UP000643810"/>
    </source>
</evidence>
<keyword evidence="2" id="KW-0119">Carbohydrate metabolism</keyword>
<name>A0ABR7GGH2_9FIRM</name>
<evidence type="ECO:0000256" key="1">
    <source>
        <dbReference type="ARBA" id="ARBA00023235"/>
    </source>
</evidence>